<evidence type="ECO:0000256" key="1">
    <source>
        <dbReference type="SAM" id="MobiDB-lite"/>
    </source>
</evidence>
<dbReference type="Proteomes" id="UP001231189">
    <property type="component" value="Unassembled WGS sequence"/>
</dbReference>
<evidence type="ECO:0000313" key="2">
    <source>
        <dbReference type="EMBL" id="KAK1692705.1"/>
    </source>
</evidence>
<reference evidence="2" key="1">
    <citation type="submission" date="2023-07" db="EMBL/GenBank/DDBJ databases">
        <title>A chromosome-level genome assembly of Lolium multiflorum.</title>
        <authorList>
            <person name="Chen Y."/>
            <person name="Copetti D."/>
            <person name="Kolliker R."/>
            <person name="Studer B."/>
        </authorList>
    </citation>
    <scope>NUCLEOTIDE SEQUENCE</scope>
    <source>
        <strain evidence="2">02402/16</strain>
        <tissue evidence="2">Leaf</tissue>
    </source>
</reference>
<evidence type="ECO:0000313" key="3">
    <source>
        <dbReference type="Proteomes" id="UP001231189"/>
    </source>
</evidence>
<comment type="caution">
    <text evidence="2">The sequence shown here is derived from an EMBL/GenBank/DDBJ whole genome shotgun (WGS) entry which is preliminary data.</text>
</comment>
<evidence type="ECO:0008006" key="4">
    <source>
        <dbReference type="Google" id="ProtNLM"/>
    </source>
</evidence>
<accession>A0AAD8X209</accession>
<gene>
    <name evidence="2" type="ORF">QYE76_009402</name>
</gene>
<name>A0AAD8X209_LOLMU</name>
<dbReference type="EMBL" id="JAUUTY010000001">
    <property type="protein sequence ID" value="KAK1692705.1"/>
    <property type="molecule type" value="Genomic_DNA"/>
</dbReference>
<dbReference type="AlphaFoldDB" id="A0AAD8X209"/>
<sequence length="291" mass="32664">MGLRRAVPPRACRPAPASNIGLAIWRFARRAAAVPACVCSTHARVLCQPATWRPVCSARTVPAAVSDSAWPTHATGQSCLAIWRCQRCSLCLFCHRIWGCLWIFCGCSQGEIIIAAPPAEPRTRLQKGEPCTLVEALNDPNWRQAMQDEYDALIDNKTWHLVPPSKSRNLIDCKWVYRIKKKADGTIDREDASERRDLRSNAFKKVSDTEATPLLDPTRVKVFTLRHPTMMGAKPRLYEDASKEGNGAQERHRQRLRIDRPRLSPKPSALTPINHTGKGSGDYIALRERPL</sequence>
<feature type="region of interest" description="Disordered" evidence="1">
    <location>
        <begin position="239"/>
        <end position="291"/>
    </location>
</feature>
<proteinExistence type="predicted"/>
<keyword evidence="3" id="KW-1185">Reference proteome</keyword>
<organism evidence="2 3">
    <name type="scientific">Lolium multiflorum</name>
    <name type="common">Italian ryegrass</name>
    <name type="synonym">Lolium perenne subsp. multiflorum</name>
    <dbReference type="NCBI Taxonomy" id="4521"/>
    <lineage>
        <taxon>Eukaryota</taxon>
        <taxon>Viridiplantae</taxon>
        <taxon>Streptophyta</taxon>
        <taxon>Embryophyta</taxon>
        <taxon>Tracheophyta</taxon>
        <taxon>Spermatophyta</taxon>
        <taxon>Magnoliopsida</taxon>
        <taxon>Liliopsida</taxon>
        <taxon>Poales</taxon>
        <taxon>Poaceae</taxon>
        <taxon>BOP clade</taxon>
        <taxon>Pooideae</taxon>
        <taxon>Poodae</taxon>
        <taxon>Poeae</taxon>
        <taxon>Poeae Chloroplast Group 2 (Poeae type)</taxon>
        <taxon>Loliodinae</taxon>
        <taxon>Loliinae</taxon>
        <taxon>Lolium</taxon>
    </lineage>
</organism>
<protein>
    <recommendedName>
        <fullName evidence="4">Reverse transcriptase Ty1/copia-type domain-containing protein</fullName>
    </recommendedName>
</protein>